<dbReference type="KEGG" id="bct:GEM_1848"/>
<name>A0A9W3K2H0_BURCE</name>
<proteinExistence type="predicted"/>
<evidence type="ECO:0000313" key="1">
    <source>
        <dbReference type="EMBL" id="AFQ48273.1"/>
    </source>
</evidence>
<gene>
    <name evidence="1" type="ORF">GEM_1848</name>
</gene>
<sequence length="101" mass="11452">MKPIFTTSAVAHFVPFEADAHNIENVFQSLSLRKTTLKKSLDAHMPRRIKTSLFPGRRLDGDRRFSFIREQSHGNKMTTHNALPIWGDHACLLAGLPRLVS</sequence>
<dbReference type="Proteomes" id="UP000032866">
    <property type="component" value="Chromosome 1"/>
</dbReference>
<accession>A0A9W3K2H0</accession>
<evidence type="ECO:0000313" key="2">
    <source>
        <dbReference type="Proteomes" id="UP000032866"/>
    </source>
</evidence>
<protein>
    <submittedName>
        <fullName evidence="1">Uncharacterized protein</fullName>
    </submittedName>
</protein>
<dbReference type="AlphaFoldDB" id="A0A9W3K2H0"/>
<reference evidence="1 2" key="1">
    <citation type="journal article" date="2012" name="J. Bacteriol.">
        <title>Complete Genome Sequence of Burkholderia sp. Strain GG4, a Betaproteobacterium That Reduces 3-Oxo-N-Acylhomoserine Lactones and Produces Different N-Acylhomoserine Lactones.</title>
        <authorList>
            <person name="Hong K.W."/>
            <person name="Koh C.L."/>
            <person name="Sam C.K."/>
            <person name="Yin W.F."/>
            <person name="Chan K.G."/>
        </authorList>
    </citation>
    <scope>NUCLEOTIDE SEQUENCE [LARGE SCALE GENOMIC DNA]</scope>
    <source>
        <strain evidence="1 2">GG4</strain>
    </source>
</reference>
<dbReference type="EMBL" id="CP003774">
    <property type="protein sequence ID" value="AFQ48273.1"/>
    <property type="molecule type" value="Genomic_DNA"/>
</dbReference>
<organism evidence="1 2">
    <name type="scientific">Burkholderia cepacia GG4</name>
    <dbReference type="NCBI Taxonomy" id="1009846"/>
    <lineage>
        <taxon>Bacteria</taxon>
        <taxon>Pseudomonadati</taxon>
        <taxon>Pseudomonadota</taxon>
        <taxon>Betaproteobacteria</taxon>
        <taxon>Burkholderiales</taxon>
        <taxon>Burkholderiaceae</taxon>
        <taxon>Burkholderia</taxon>
        <taxon>Burkholderia cepacia complex</taxon>
    </lineage>
</organism>